<dbReference type="Gene3D" id="3.40.50.300">
    <property type="entry name" value="P-loop containing nucleotide triphosphate hydrolases"/>
    <property type="match status" value="1"/>
</dbReference>
<dbReference type="PANTHER" id="PTHR45569:SF1">
    <property type="entry name" value="SENSOR PROTEIN KDPD"/>
    <property type="match status" value="1"/>
</dbReference>
<feature type="domain" description="Signal transduction histidine kinase osmosensitive K+ channel sensor N-terminal" evidence="6">
    <location>
        <begin position="34"/>
        <end position="252"/>
    </location>
</feature>
<dbReference type="CDD" id="cd01987">
    <property type="entry name" value="USP_KdpD-like"/>
    <property type="match status" value="1"/>
</dbReference>
<evidence type="ECO:0000313" key="7">
    <source>
        <dbReference type="EMBL" id="MBD6616182.1"/>
    </source>
</evidence>
<keyword evidence="2 7" id="KW-0418">Kinase</keyword>
<proteinExistence type="predicted"/>
<dbReference type="GO" id="GO:0005886">
    <property type="term" value="C:plasma membrane"/>
    <property type="evidence" value="ECO:0007669"/>
    <property type="project" value="TreeGrafter"/>
</dbReference>
<reference evidence="7" key="1">
    <citation type="submission" date="2019-07" db="EMBL/GenBank/DDBJ databases">
        <title>Toxilogical consequences of a new and cryptic species of cyanobacteria (Komarekiella delphini-convector) recovered from the epidermis of a bottlenose dolphin and 1500 ft. in the air.</title>
        <authorList>
            <person name="Brown A.O."/>
            <person name="Dvorak P."/>
            <person name="Villanueva C.D."/>
            <person name="Foss A.J."/>
            <person name="Garvey A.D."/>
            <person name="Gibson Q.A."/>
            <person name="Johansen J.R."/>
            <person name="Casamatta D.A."/>
        </authorList>
    </citation>
    <scope>NUCLEOTIDE SEQUENCE</scope>
    <source>
        <strain evidence="7">SJRDD-AB1</strain>
    </source>
</reference>
<dbReference type="InterPro" id="IPR003852">
    <property type="entry name" value="Sig_transdc_His_kinase_KdpD_N"/>
</dbReference>
<evidence type="ECO:0000313" key="8">
    <source>
        <dbReference type="Proteomes" id="UP001165986"/>
    </source>
</evidence>
<evidence type="ECO:0000259" key="6">
    <source>
        <dbReference type="Pfam" id="PF02702"/>
    </source>
</evidence>
<keyword evidence="1" id="KW-0808">Transferase</keyword>
<dbReference type="InterPro" id="IPR006016">
    <property type="entry name" value="UspA"/>
</dbReference>
<dbReference type="SUPFAM" id="SSF52402">
    <property type="entry name" value="Adenine nucleotide alpha hydrolases-like"/>
    <property type="match status" value="1"/>
</dbReference>
<evidence type="ECO:0000259" key="5">
    <source>
        <dbReference type="Pfam" id="PF00582"/>
    </source>
</evidence>
<feature type="compositionally biased region" description="Low complexity" evidence="4">
    <location>
        <begin position="14"/>
        <end position="23"/>
    </location>
</feature>
<keyword evidence="3" id="KW-0902">Two-component regulatory system</keyword>
<feature type="domain" description="UspA" evidence="5">
    <location>
        <begin position="270"/>
        <end position="383"/>
    </location>
</feature>
<keyword evidence="8" id="KW-1185">Reference proteome</keyword>
<gene>
    <name evidence="7" type="ORF">FNW02_10140</name>
</gene>
<evidence type="ECO:0000256" key="1">
    <source>
        <dbReference type="ARBA" id="ARBA00022679"/>
    </source>
</evidence>
<dbReference type="InterPro" id="IPR014729">
    <property type="entry name" value="Rossmann-like_a/b/a_fold"/>
</dbReference>
<sequence>MLSKSKMLNHTNIGSAGTASSTSASYSLYPARSRRGKHKIFIGMAPGVGKTYRMLEEGHALKQEGIDVVIGLLETHGRKETAEKAEGLEIIPRKQFPRGELMLTDMDTDAIIERCLATSRFASTPQLVLIDELAHTNVPGSQREKRYQDVEVVLAAGIDVYSTMNIQHLESLNDLVARITGIVVRERVPDRILDEANEVVVVDVTPETLQERLLEGKIYAPQKIQQSLDNFFQRRNLIALRELALREVADNVEEDAIATTPNGQFCNIHERVLVCVSTYPNSVQLLRRGARLANYMNAPLYTLFVADPERFLTKEESLHIHTCEKLCQEFEGTFIRVTSNNIANAIAEVAEKYRITQIVIGESQRSRWQMFLKGSLTQKLVRLLKNIDLHIIASEKTA</sequence>
<comment type="caution">
    <text evidence="7">The sequence shown here is derived from an EMBL/GenBank/DDBJ whole genome shotgun (WGS) entry which is preliminary data.</text>
</comment>
<dbReference type="FunFam" id="3.40.50.300:FF:000483">
    <property type="entry name" value="Sensor histidine kinase KdpD"/>
    <property type="match status" value="1"/>
</dbReference>
<dbReference type="Proteomes" id="UP001165986">
    <property type="component" value="Unassembled WGS sequence"/>
</dbReference>
<name>A0AA40VQD8_9NOST</name>
<dbReference type="Pfam" id="PF02702">
    <property type="entry name" value="KdpD"/>
    <property type="match status" value="1"/>
</dbReference>
<accession>A0AA40VQD8</accession>
<dbReference type="GO" id="GO:0000155">
    <property type="term" value="F:phosphorelay sensor kinase activity"/>
    <property type="evidence" value="ECO:0007669"/>
    <property type="project" value="InterPro"/>
</dbReference>
<feature type="compositionally biased region" description="Polar residues" evidence="4">
    <location>
        <begin position="1"/>
        <end position="13"/>
    </location>
</feature>
<feature type="region of interest" description="Disordered" evidence="4">
    <location>
        <begin position="1"/>
        <end position="23"/>
    </location>
</feature>
<dbReference type="AlphaFoldDB" id="A0AA40VQD8"/>
<dbReference type="Gene3D" id="3.40.50.620">
    <property type="entry name" value="HUPs"/>
    <property type="match status" value="1"/>
</dbReference>
<evidence type="ECO:0000256" key="3">
    <source>
        <dbReference type="ARBA" id="ARBA00023012"/>
    </source>
</evidence>
<dbReference type="InterPro" id="IPR052023">
    <property type="entry name" value="Histidine_kinase_KdpD"/>
</dbReference>
<evidence type="ECO:0000256" key="4">
    <source>
        <dbReference type="SAM" id="MobiDB-lite"/>
    </source>
</evidence>
<dbReference type="InterPro" id="IPR027417">
    <property type="entry name" value="P-loop_NTPase"/>
</dbReference>
<dbReference type="Pfam" id="PF00582">
    <property type="entry name" value="Usp"/>
    <property type="match status" value="1"/>
</dbReference>
<organism evidence="7 8">
    <name type="scientific">Komarekiella delphini-convector SJRDD-AB1</name>
    <dbReference type="NCBI Taxonomy" id="2593771"/>
    <lineage>
        <taxon>Bacteria</taxon>
        <taxon>Bacillati</taxon>
        <taxon>Cyanobacteriota</taxon>
        <taxon>Cyanophyceae</taxon>
        <taxon>Nostocales</taxon>
        <taxon>Nostocaceae</taxon>
        <taxon>Komarekiella</taxon>
        <taxon>Komarekiella delphini-convector</taxon>
    </lineage>
</organism>
<dbReference type="GO" id="GO:0005737">
    <property type="term" value="C:cytoplasm"/>
    <property type="evidence" value="ECO:0007669"/>
    <property type="project" value="UniProtKB-ARBA"/>
</dbReference>
<protein>
    <submittedName>
        <fullName evidence="7">Sensor histidine kinase KdpD</fullName>
    </submittedName>
</protein>
<dbReference type="EMBL" id="VJXY01000008">
    <property type="protein sequence ID" value="MBD6616182.1"/>
    <property type="molecule type" value="Genomic_DNA"/>
</dbReference>
<dbReference type="PANTHER" id="PTHR45569">
    <property type="entry name" value="SENSOR PROTEIN KDPD"/>
    <property type="match status" value="1"/>
</dbReference>
<evidence type="ECO:0000256" key="2">
    <source>
        <dbReference type="ARBA" id="ARBA00022777"/>
    </source>
</evidence>